<evidence type="ECO:0000313" key="4">
    <source>
        <dbReference type="EMBL" id="MCG4609693.1"/>
    </source>
</evidence>
<keyword evidence="3" id="KW-0812">Transmembrane</keyword>
<comment type="caution">
    <text evidence="4">The sequence shown here is derived from an EMBL/GenBank/DDBJ whole genome shotgun (WGS) entry which is preliminary data.</text>
</comment>
<sequence length="474" mass="53731">MKKETLSSKYEDNRQILNERLRLSENFDLIGREIRVAGRRAVLYFIDGFTKDDIMEKLMEYLMALKSEDLEGIDTSQEFANAFIPYVEVDCEECCDKITTGILSGTICLLVQGFNQAMMIDARTYPARGVSEPDDDRVLRGSRDGFVETLVNNTALIRRRIRDPDLTMEIVQVGTKSKTDIVLCYMAHMVDSGILDTVRKKLEQVQIHALTMNQESLAECLVKPKWYNPFPKVRYSERPDAAAASILEGNIVILVDNSPSAMVLPTSIFDFIQDTNDYYFPPLIGTYLRTVRIIVFLLTLILTPTWYLLECNPQWIPEWLGFIRIEEPNGVPIVAQLLLIEFIIDGLKLASLNTPSVLSNSFSVVGALVLGDFAVQAKWFVPEVVLFMAFVSIANFTQPSFELGYAFKLFRVLILILTAIWNVWGYIAGLVLMFVVLISSKTISGRGYLYPVIPFNAQALSRLLVRRRISNHNT</sequence>
<organism evidence="4 5">
    <name type="scientific">Anaeromassilibacillus senegalensis</name>
    <dbReference type="NCBI Taxonomy" id="1673717"/>
    <lineage>
        <taxon>Bacteria</taxon>
        <taxon>Bacillati</taxon>
        <taxon>Bacillota</taxon>
        <taxon>Clostridia</taxon>
        <taxon>Eubacteriales</taxon>
        <taxon>Acutalibacteraceae</taxon>
        <taxon>Anaeromassilibacillus</taxon>
    </lineage>
</organism>
<protein>
    <submittedName>
        <fullName evidence="4">Spore germination protein</fullName>
    </submittedName>
</protein>
<dbReference type="PIRSF" id="PIRSF005690">
    <property type="entry name" value="GerBA"/>
    <property type="match status" value="1"/>
</dbReference>
<keyword evidence="3" id="KW-1133">Transmembrane helix</keyword>
<feature type="transmembrane region" description="Helical" evidence="3">
    <location>
        <begin position="409"/>
        <end position="436"/>
    </location>
</feature>
<evidence type="ECO:0000256" key="2">
    <source>
        <dbReference type="ARBA" id="ARBA00023136"/>
    </source>
</evidence>
<evidence type="ECO:0000256" key="1">
    <source>
        <dbReference type="ARBA" id="ARBA00005278"/>
    </source>
</evidence>
<accession>A0ABS9MGQ8</accession>
<dbReference type="EMBL" id="JAKNHQ010000002">
    <property type="protein sequence ID" value="MCG4609693.1"/>
    <property type="molecule type" value="Genomic_DNA"/>
</dbReference>
<name>A0ABS9MGQ8_9FIRM</name>
<gene>
    <name evidence="4" type="ORF">L0P57_01880</name>
</gene>
<reference evidence="4 5" key="1">
    <citation type="submission" date="2022-01" db="EMBL/GenBank/DDBJ databases">
        <title>Collection of gut derived symbiotic bacterial strains cultured from healthy donors.</title>
        <authorList>
            <person name="Lin H."/>
            <person name="Kohout C."/>
            <person name="Waligurski E."/>
            <person name="Pamer E.G."/>
        </authorList>
    </citation>
    <scope>NUCLEOTIDE SEQUENCE [LARGE SCALE GENOMIC DNA]</scope>
    <source>
        <strain evidence="4 5">DFI.7.58</strain>
    </source>
</reference>
<keyword evidence="2 3" id="KW-0472">Membrane</keyword>
<comment type="similarity">
    <text evidence="1">Belongs to the GerABKA family.</text>
</comment>
<dbReference type="Pfam" id="PF03323">
    <property type="entry name" value="GerA"/>
    <property type="match status" value="1"/>
</dbReference>
<dbReference type="InterPro" id="IPR004995">
    <property type="entry name" value="Spore_Ger"/>
</dbReference>
<keyword evidence="5" id="KW-1185">Reference proteome</keyword>
<feature type="transmembrane region" description="Helical" evidence="3">
    <location>
        <begin position="290"/>
        <end position="309"/>
    </location>
</feature>
<evidence type="ECO:0000313" key="5">
    <source>
        <dbReference type="Proteomes" id="UP001298681"/>
    </source>
</evidence>
<dbReference type="RefSeq" id="WP_087229048.1">
    <property type="nucleotide sequence ID" value="NZ_JAKNHQ010000002.1"/>
</dbReference>
<dbReference type="InterPro" id="IPR050768">
    <property type="entry name" value="UPF0353/GerABKA_families"/>
</dbReference>
<dbReference type="PANTHER" id="PTHR22550">
    <property type="entry name" value="SPORE GERMINATION PROTEIN"/>
    <property type="match status" value="1"/>
</dbReference>
<dbReference type="PANTHER" id="PTHR22550:SF9">
    <property type="entry name" value="STAGE V SPORULATION PROTEIN AF"/>
    <property type="match status" value="1"/>
</dbReference>
<feature type="transmembrane region" description="Helical" evidence="3">
    <location>
        <begin position="380"/>
        <end position="397"/>
    </location>
</feature>
<proteinExistence type="inferred from homology"/>
<evidence type="ECO:0000256" key="3">
    <source>
        <dbReference type="SAM" id="Phobius"/>
    </source>
</evidence>
<dbReference type="Proteomes" id="UP001298681">
    <property type="component" value="Unassembled WGS sequence"/>
</dbReference>